<comment type="caution">
    <text evidence="1">The sequence shown here is derived from an EMBL/GenBank/DDBJ whole genome shotgun (WGS) entry which is preliminary data.</text>
</comment>
<gene>
    <name evidence="1" type="ORF">BXY39_2339</name>
</gene>
<dbReference type="InParanoid" id="A0A3M0C7C2"/>
<evidence type="ECO:0008006" key="3">
    <source>
        <dbReference type="Google" id="ProtNLM"/>
    </source>
</evidence>
<dbReference type="Proteomes" id="UP000271227">
    <property type="component" value="Unassembled WGS sequence"/>
</dbReference>
<sequence length="365" mass="41397">MPNEVSATIPMMQNIPMTERRFIVACTFRDFTGTRNDRIQRAFLESLAAQTHAGIHLAVTLFGEKHVPDVIREYGLDATFFETGTPHKICCTELWTNAASLVKRPDDTVFYTNVDHLFDPDFFVEVERLLPEDGSLISFPHRICESLEDHEKGLRIEDGSGEPAMVRGQAMLPDPSILPPMFRMDPNKWLPDIVAVSGGLIANRTVLERYARWQLVDLWPGIAQSVMLAFLAPPERRLNIVFQRRYDEIVNDYRADAAADKTAETFVEMRKAVFHANKHNMEQIAGYSEEAGLLDQCALSSPMRKIEQMATYTVAGTPQQQKAYAAYLEYWRNIYAAHHSSRNHDDPVFIAEQADLVQAMKGGFD</sequence>
<evidence type="ECO:0000313" key="2">
    <source>
        <dbReference type="Proteomes" id="UP000271227"/>
    </source>
</evidence>
<accession>A0A3M0C7C2</accession>
<keyword evidence="2" id="KW-1185">Reference proteome</keyword>
<proteinExistence type="predicted"/>
<dbReference type="EMBL" id="REFR01000012">
    <property type="protein sequence ID" value="RMB04775.1"/>
    <property type="molecule type" value="Genomic_DNA"/>
</dbReference>
<evidence type="ECO:0000313" key="1">
    <source>
        <dbReference type="EMBL" id="RMB04775.1"/>
    </source>
</evidence>
<protein>
    <recommendedName>
        <fullName evidence="3">Glycosyl transferase family 2</fullName>
    </recommendedName>
</protein>
<reference evidence="1 2" key="1">
    <citation type="submission" date="2018-10" db="EMBL/GenBank/DDBJ databases">
        <title>Genomic Encyclopedia of Archaeal and Bacterial Type Strains, Phase II (KMG-II): from individual species to whole genera.</title>
        <authorList>
            <person name="Goeker M."/>
        </authorList>
    </citation>
    <scope>NUCLEOTIDE SEQUENCE [LARGE SCALE GENOMIC DNA]</scope>
    <source>
        <strain evidence="1 2">DSM 25217</strain>
    </source>
</reference>
<dbReference type="AlphaFoldDB" id="A0A3M0C7C2"/>
<name>A0A3M0C7C2_9PROT</name>
<organism evidence="1 2">
    <name type="scientific">Eilatimonas milleporae</name>
    <dbReference type="NCBI Taxonomy" id="911205"/>
    <lineage>
        <taxon>Bacteria</taxon>
        <taxon>Pseudomonadati</taxon>
        <taxon>Pseudomonadota</taxon>
        <taxon>Alphaproteobacteria</taxon>
        <taxon>Kordiimonadales</taxon>
        <taxon>Kordiimonadaceae</taxon>
        <taxon>Eilatimonas</taxon>
    </lineage>
</organism>